<feature type="domain" description="TauD/TfdA-like" evidence="10">
    <location>
        <begin position="332"/>
        <end position="566"/>
    </location>
</feature>
<evidence type="ECO:0000256" key="3">
    <source>
        <dbReference type="ARBA" id="ARBA00005022"/>
    </source>
</evidence>
<proteinExistence type="inferred from homology"/>
<comment type="cofactor">
    <cofactor evidence="1">
        <name>Fe(2+)</name>
        <dbReference type="ChEBI" id="CHEBI:29033"/>
    </cofactor>
</comment>
<comment type="cofactor">
    <cofactor evidence="2">
        <name>L-ascorbate</name>
        <dbReference type="ChEBI" id="CHEBI:38290"/>
    </cofactor>
</comment>
<dbReference type="FunFam" id="3.30.2020.30:FF:000002">
    <property type="entry name" value="Putative gamma-butyrobetaine dioxygenase"/>
    <property type="match status" value="1"/>
</dbReference>
<dbReference type="InterPro" id="IPR010376">
    <property type="entry name" value="GBBH-like_N"/>
</dbReference>
<evidence type="ECO:0000256" key="1">
    <source>
        <dbReference type="ARBA" id="ARBA00001954"/>
    </source>
</evidence>
<dbReference type="Gene3D" id="3.30.2020.30">
    <property type="match status" value="1"/>
</dbReference>
<reference evidence="12" key="1">
    <citation type="submission" date="2020-11" db="EMBL/GenBank/DDBJ databases">
        <authorList>
            <person name="Tran Van P."/>
        </authorList>
    </citation>
    <scope>NUCLEOTIDE SEQUENCE</scope>
</reference>
<keyword evidence="7" id="KW-0223">Dioxygenase</keyword>
<organism evidence="12">
    <name type="scientific">Timema genevievae</name>
    <name type="common">Walking stick</name>
    <dbReference type="NCBI Taxonomy" id="629358"/>
    <lineage>
        <taxon>Eukaryota</taxon>
        <taxon>Metazoa</taxon>
        <taxon>Ecdysozoa</taxon>
        <taxon>Arthropoda</taxon>
        <taxon>Hexapoda</taxon>
        <taxon>Insecta</taxon>
        <taxon>Pterygota</taxon>
        <taxon>Neoptera</taxon>
        <taxon>Polyneoptera</taxon>
        <taxon>Phasmatodea</taxon>
        <taxon>Timematodea</taxon>
        <taxon>Timematoidea</taxon>
        <taxon>Timematidae</taxon>
        <taxon>Timema</taxon>
    </lineage>
</organism>
<keyword evidence="5" id="KW-0479">Metal-binding</keyword>
<protein>
    <recommendedName>
        <fullName evidence="13">Gamma-butyrobetaine dioxygenase</fullName>
    </recommendedName>
</protein>
<evidence type="ECO:0000256" key="5">
    <source>
        <dbReference type="ARBA" id="ARBA00022723"/>
    </source>
</evidence>
<dbReference type="GO" id="GO:0046872">
    <property type="term" value="F:metal ion binding"/>
    <property type="evidence" value="ECO:0007669"/>
    <property type="project" value="UniProtKB-KW"/>
</dbReference>
<keyword evidence="8" id="KW-0560">Oxidoreductase</keyword>
<comment type="similarity">
    <text evidence="4">Belongs to the gamma-BBH/TMLD family.</text>
</comment>
<feature type="domain" description="Gamma-butyrobetaine hydroxylase-like N-terminal" evidence="11">
    <location>
        <begin position="211"/>
        <end position="291"/>
    </location>
</feature>
<dbReference type="GO" id="GO:0005739">
    <property type="term" value="C:mitochondrion"/>
    <property type="evidence" value="ECO:0007669"/>
    <property type="project" value="TreeGrafter"/>
</dbReference>
<evidence type="ECO:0000256" key="7">
    <source>
        <dbReference type="ARBA" id="ARBA00022964"/>
    </source>
</evidence>
<dbReference type="InterPro" id="IPR050411">
    <property type="entry name" value="AlphaKG_dependent_hydroxylases"/>
</dbReference>
<evidence type="ECO:0000256" key="2">
    <source>
        <dbReference type="ARBA" id="ARBA00001961"/>
    </source>
</evidence>
<evidence type="ECO:0008006" key="13">
    <source>
        <dbReference type="Google" id="ProtNLM"/>
    </source>
</evidence>
<keyword evidence="6" id="KW-0124">Carnitine biosynthesis</keyword>
<dbReference type="PANTHER" id="PTHR10696:SF55">
    <property type="entry name" value="DIOXYGENASE, PUTATIVE-RELATED"/>
    <property type="match status" value="1"/>
</dbReference>
<evidence type="ECO:0000256" key="8">
    <source>
        <dbReference type="ARBA" id="ARBA00023002"/>
    </source>
</evidence>
<dbReference type="EMBL" id="OE839129">
    <property type="protein sequence ID" value="CAD7585678.1"/>
    <property type="molecule type" value="Genomic_DNA"/>
</dbReference>
<dbReference type="FunFam" id="3.60.130.10:FF:000001">
    <property type="entry name" value="Trimethyllysine dioxygenase, mitochondrial"/>
    <property type="match status" value="1"/>
</dbReference>
<evidence type="ECO:0000313" key="12">
    <source>
        <dbReference type="EMBL" id="CAD7585678.1"/>
    </source>
</evidence>
<dbReference type="AlphaFoldDB" id="A0A7R9JMM0"/>
<keyword evidence="9" id="KW-0408">Iron</keyword>
<evidence type="ECO:0000259" key="11">
    <source>
        <dbReference type="Pfam" id="PF06155"/>
    </source>
</evidence>
<dbReference type="Pfam" id="PF02668">
    <property type="entry name" value="TauD"/>
    <property type="match status" value="1"/>
</dbReference>
<gene>
    <name evidence="12" type="ORF">TGEB3V08_LOCUS170</name>
</gene>
<comment type="pathway">
    <text evidence="3">Amine and polyamine biosynthesis; carnitine biosynthesis.</text>
</comment>
<accession>A0A7R9JMM0</accession>
<dbReference type="InterPro" id="IPR003819">
    <property type="entry name" value="TauD/TfdA-like"/>
</dbReference>
<dbReference type="CDD" id="cd00250">
    <property type="entry name" value="CAS_like"/>
    <property type="match status" value="1"/>
</dbReference>
<evidence type="ECO:0000256" key="4">
    <source>
        <dbReference type="ARBA" id="ARBA00008654"/>
    </source>
</evidence>
<dbReference type="GO" id="GO:0016706">
    <property type="term" value="F:2-oxoglutarate-dependent dioxygenase activity"/>
    <property type="evidence" value="ECO:0007669"/>
    <property type="project" value="UniProtKB-ARBA"/>
</dbReference>
<evidence type="ECO:0000256" key="6">
    <source>
        <dbReference type="ARBA" id="ARBA00022873"/>
    </source>
</evidence>
<sequence length="571" mass="65907">MKSQIIRHVREKNWLRKVWQILTDPVEKAKWRRKVHAVREMVLEYRNSVREDNIESLCVQDRSLWRMTRNLMWVPAPRPPIVGRNGVANSDQEKADALVEHLEALFVPTDDPSDPMHIAHVAQLEVTTWRTSINVEKSMAMLFTSKRKFYRPAPLRFSENRSEGNFMKCDNPSVLGSETARCDQLVGKSIAASFTPNLYDPVVTTAFPSTHQTIKVLFDNHITADFKTIWLRDNCKCSLCVHEETRQKLLDTPSLDVGAKPKSLNVTDQGNLVIRWLENGNDHISNFDSSWLYRYGQSFMHETFDSDSTENHPDQPQIVMWDRTEIWKNFPEISYNEVMESDEGLKAWLEMFYKYGIAIMRGVPPEQGSLVKVVNHFAYVKETQYGMTFDVVHEADPAAHPAFSGLHLHHHTDMNYREKSPGMQLLHCLKATDPKVLGSDPGGMSFFVDGFRVAKWLEENEPAAYQILTSTPIRFQIKNKGKRYSQLWPVICVNQEGDVSEIHYNNRTMGPLQVPSHIVVPFYHAYKLFSEKMRQESSELKFHMLPGDLVAFNNRRVLHGRTNFNPTSVSR</sequence>
<dbReference type="SUPFAM" id="SSF51197">
    <property type="entry name" value="Clavaminate synthase-like"/>
    <property type="match status" value="1"/>
</dbReference>
<dbReference type="PANTHER" id="PTHR10696">
    <property type="entry name" value="GAMMA-BUTYROBETAINE HYDROXYLASE-RELATED"/>
    <property type="match status" value="1"/>
</dbReference>
<dbReference type="InterPro" id="IPR038492">
    <property type="entry name" value="GBBH-like_N_sf"/>
</dbReference>
<dbReference type="GO" id="GO:0045329">
    <property type="term" value="P:carnitine biosynthetic process"/>
    <property type="evidence" value="ECO:0007669"/>
    <property type="project" value="UniProtKB-UniPathway"/>
</dbReference>
<evidence type="ECO:0000256" key="9">
    <source>
        <dbReference type="ARBA" id="ARBA00023004"/>
    </source>
</evidence>
<dbReference type="Pfam" id="PF06155">
    <property type="entry name" value="GBBH-like_N"/>
    <property type="match status" value="1"/>
</dbReference>
<dbReference type="InterPro" id="IPR042098">
    <property type="entry name" value="TauD-like_sf"/>
</dbReference>
<name>A0A7R9JMM0_TIMGE</name>
<dbReference type="Gene3D" id="3.60.130.10">
    <property type="entry name" value="Clavaminate synthase-like"/>
    <property type="match status" value="1"/>
</dbReference>
<dbReference type="UniPathway" id="UPA00118"/>
<evidence type="ECO:0000259" key="10">
    <source>
        <dbReference type="Pfam" id="PF02668"/>
    </source>
</evidence>